<evidence type="ECO:0000256" key="1">
    <source>
        <dbReference type="SAM" id="Phobius"/>
    </source>
</evidence>
<proteinExistence type="predicted"/>
<reference evidence="3 4" key="1">
    <citation type="submission" date="2015-07" db="EMBL/GenBank/DDBJ databases">
        <title>Isolation and Genomic Characterization of a Novel Halophilic Metal-Reducing Deltaproteobacterium from the Deep Subsurface.</title>
        <authorList>
            <person name="Badalamenti J.P."/>
            <person name="Summers Z.M."/>
            <person name="Gralnick J.A."/>
            <person name="Bond D.R."/>
        </authorList>
    </citation>
    <scope>NUCLEOTIDE SEQUENCE [LARGE SCALE GENOMIC DNA]</scope>
    <source>
        <strain evidence="3 4">WTL</strain>
    </source>
</reference>
<keyword evidence="4" id="KW-1185">Reference proteome</keyword>
<keyword evidence="1" id="KW-1133">Transmembrane helix</keyword>
<accession>A0A0M3QFE8</accession>
<dbReference type="STRING" id="1603606.DSOUD_1162"/>
<organism evidence="3 4">
    <name type="scientific">Desulfuromonas soudanensis</name>
    <dbReference type="NCBI Taxonomy" id="1603606"/>
    <lineage>
        <taxon>Bacteria</taxon>
        <taxon>Pseudomonadati</taxon>
        <taxon>Thermodesulfobacteriota</taxon>
        <taxon>Desulfuromonadia</taxon>
        <taxon>Desulfuromonadales</taxon>
        <taxon>Desulfuromonadaceae</taxon>
        <taxon>Desulfuromonas</taxon>
    </lineage>
</organism>
<dbReference type="Proteomes" id="UP000057158">
    <property type="component" value="Chromosome"/>
</dbReference>
<protein>
    <recommendedName>
        <fullName evidence="2">Nucleoside transporter/FeoB GTPase Gate domain-containing protein</fullName>
    </recommendedName>
</protein>
<evidence type="ECO:0000313" key="4">
    <source>
        <dbReference type="Proteomes" id="UP000057158"/>
    </source>
</evidence>
<keyword evidence="1" id="KW-0472">Membrane</keyword>
<name>A0A0M3QFE8_9BACT</name>
<sequence length="149" mass="15425">MTETVPDIATRIKTGLREGLLTSVKLFKFVLPLYVVVDLLKGSAAIAALGDFFAPVMGLFGLPGEAAFAFVAAFSLNLYAAIAVMAPLDLTPWQVTQCGLMMGIAHNLILEGGVLAGTGARGGVLTLCRVLIAGLAGLLLELGHTLWGG</sequence>
<gene>
    <name evidence="3" type="ORF">DSOUD_1162</name>
</gene>
<dbReference type="InterPro" id="IPR011642">
    <property type="entry name" value="Gate_dom"/>
</dbReference>
<evidence type="ECO:0000313" key="3">
    <source>
        <dbReference type="EMBL" id="ALC15943.1"/>
    </source>
</evidence>
<dbReference type="OrthoDB" id="9797308at2"/>
<dbReference type="EMBL" id="CP010802">
    <property type="protein sequence ID" value="ALC15943.1"/>
    <property type="molecule type" value="Genomic_DNA"/>
</dbReference>
<evidence type="ECO:0000259" key="2">
    <source>
        <dbReference type="Pfam" id="PF07670"/>
    </source>
</evidence>
<dbReference type="Pfam" id="PF07670">
    <property type="entry name" value="Gate"/>
    <property type="match status" value="1"/>
</dbReference>
<dbReference type="AlphaFoldDB" id="A0A0M3QFE8"/>
<dbReference type="RefSeq" id="WP_053550100.1">
    <property type="nucleotide sequence ID" value="NZ_CP010802.1"/>
</dbReference>
<feature type="transmembrane region" description="Helical" evidence="1">
    <location>
        <begin position="122"/>
        <end position="140"/>
    </location>
</feature>
<feature type="domain" description="Nucleoside transporter/FeoB GTPase Gate" evidence="2">
    <location>
        <begin position="24"/>
        <end position="94"/>
    </location>
</feature>
<dbReference type="KEGG" id="des:DSOUD_1162"/>
<dbReference type="PATRIC" id="fig|1603606.3.peg.1270"/>
<keyword evidence="1" id="KW-0812">Transmembrane</keyword>